<dbReference type="Proteomes" id="UP000822688">
    <property type="component" value="Chromosome 9"/>
</dbReference>
<accession>A0A8T0GSD0</accession>
<sequence length="62" mass="7091">MGKATRTPFQWGLLNLAEHSWQITPLQQQEVPPEHLQSKCNNSCKKQSSVTEKEQLGNRKNS</sequence>
<organism evidence="2 3">
    <name type="scientific">Ceratodon purpureus</name>
    <name type="common">Fire moss</name>
    <name type="synonym">Dicranum purpureum</name>
    <dbReference type="NCBI Taxonomy" id="3225"/>
    <lineage>
        <taxon>Eukaryota</taxon>
        <taxon>Viridiplantae</taxon>
        <taxon>Streptophyta</taxon>
        <taxon>Embryophyta</taxon>
        <taxon>Bryophyta</taxon>
        <taxon>Bryophytina</taxon>
        <taxon>Bryopsida</taxon>
        <taxon>Dicranidae</taxon>
        <taxon>Pseudoditrichales</taxon>
        <taxon>Ditrichaceae</taxon>
        <taxon>Ceratodon</taxon>
    </lineage>
</organism>
<comment type="caution">
    <text evidence="2">The sequence shown here is derived from an EMBL/GenBank/DDBJ whole genome shotgun (WGS) entry which is preliminary data.</text>
</comment>
<dbReference type="AlphaFoldDB" id="A0A8T0GSD0"/>
<feature type="compositionally biased region" description="Basic and acidic residues" evidence="1">
    <location>
        <begin position="51"/>
        <end position="62"/>
    </location>
</feature>
<evidence type="ECO:0000313" key="3">
    <source>
        <dbReference type="Proteomes" id="UP000822688"/>
    </source>
</evidence>
<feature type="region of interest" description="Disordered" evidence="1">
    <location>
        <begin position="28"/>
        <end position="62"/>
    </location>
</feature>
<gene>
    <name evidence="2" type="ORF">KC19_9G069000</name>
</gene>
<protein>
    <submittedName>
        <fullName evidence="2">Uncharacterized protein</fullName>
    </submittedName>
</protein>
<keyword evidence="3" id="KW-1185">Reference proteome</keyword>
<reference evidence="2" key="1">
    <citation type="submission" date="2020-06" db="EMBL/GenBank/DDBJ databases">
        <title>WGS assembly of Ceratodon purpureus strain R40.</title>
        <authorList>
            <person name="Carey S.B."/>
            <person name="Jenkins J."/>
            <person name="Shu S."/>
            <person name="Lovell J.T."/>
            <person name="Sreedasyam A."/>
            <person name="Maumus F."/>
            <person name="Tiley G.P."/>
            <person name="Fernandez-Pozo N."/>
            <person name="Barry K."/>
            <person name="Chen C."/>
            <person name="Wang M."/>
            <person name="Lipzen A."/>
            <person name="Daum C."/>
            <person name="Saski C.A."/>
            <person name="Payton A.C."/>
            <person name="Mcbreen J.C."/>
            <person name="Conrad R.E."/>
            <person name="Kollar L.M."/>
            <person name="Olsson S."/>
            <person name="Huttunen S."/>
            <person name="Landis J.B."/>
            <person name="Wickett N.J."/>
            <person name="Johnson M.G."/>
            <person name="Rensing S.A."/>
            <person name="Grimwood J."/>
            <person name="Schmutz J."/>
            <person name="Mcdaniel S.F."/>
        </authorList>
    </citation>
    <scope>NUCLEOTIDE SEQUENCE</scope>
    <source>
        <strain evidence="2">R40</strain>
    </source>
</reference>
<name>A0A8T0GSD0_CERPU</name>
<evidence type="ECO:0000313" key="2">
    <source>
        <dbReference type="EMBL" id="KAG0561497.1"/>
    </source>
</evidence>
<feature type="compositionally biased region" description="Low complexity" evidence="1">
    <location>
        <begin position="38"/>
        <end position="49"/>
    </location>
</feature>
<proteinExistence type="predicted"/>
<evidence type="ECO:0000256" key="1">
    <source>
        <dbReference type="SAM" id="MobiDB-lite"/>
    </source>
</evidence>
<dbReference type="EMBL" id="CM026430">
    <property type="protein sequence ID" value="KAG0561497.1"/>
    <property type="molecule type" value="Genomic_DNA"/>
</dbReference>